<dbReference type="CDD" id="cd00397">
    <property type="entry name" value="DNA_BRE_C"/>
    <property type="match status" value="1"/>
</dbReference>
<evidence type="ECO:0000259" key="6">
    <source>
        <dbReference type="PROSITE" id="PS51898"/>
    </source>
</evidence>
<dbReference type="InterPro" id="IPR011010">
    <property type="entry name" value="DNA_brk_join_enz"/>
</dbReference>
<evidence type="ECO:0000256" key="4">
    <source>
        <dbReference type="PROSITE-ProRule" id="PRU01248"/>
    </source>
</evidence>
<protein>
    <recommendedName>
        <fullName evidence="10">Integrase</fullName>
    </recommendedName>
</protein>
<dbReference type="PATRIC" id="fig|1331060.3.peg.1092"/>
<dbReference type="InterPro" id="IPR010998">
    <property type="entry name" value="Integrase_recombinase_N"/>
</dbReference>
<gene>
    <name evidence="8" type="ORF">RLDS_05860</name>
</gene>
<keyword evidence="3" id="KW-0233">DNA recombination</keyword>
<dbReference type="Gene3D" id="1.10.150.130">
    <property type="match status" value="1"/>
</dbReference>
<evidence type="ECO:0000256" key="3">
    <source>
        <dbReference type="ARBA" id="ARBA00023172"/>
    </source>
</evidence>
<keyword evidence="9" id="KW-1185">Reference proteome</keyword>
<dbReference type="GO" id="GO:0006310">
    <property type="term" value="P:DNA recombination"/>
    <property type="evidence" value="ECO:0007669"/>
    <property type="project" value="UniProtKB-KW"/>
</dbReference>
<organism evidence="8 9">
    <name type="scientific">Sphingobium lactosutens DS20</name>
    <dbReference type="NCBI Taxonomy" id="1331060"/>
    <lineage>
        <taxon>Bacteria</taxon>
        <taxon>Pseudomonadati</taxon>
        <taxon>Pseudomonadota</taxon>
        <taxon>Alphaproteobacteria</taxon>
        <taxon>Sphingomonadales</taxon>
        <taxon>Sphingomonadaceae</taxon>
        <taxon>Sphingobium</taxon>
    </lineage>
</organism>
<evidence type="ECO:0000256" key="5">
    <source>
        <dbReference type="SAM" id="MobiDB-lite"/>
    </source>
</evidence>
<keyword evidence="1" id="KW-0229">DNA integration</keyword>
<dbReference type="Proteomes" id="UP000015531">
    <property type="component" value="Unassembled WGS sequence"/>
</dbReference>
<dbReference type="AlphaFoldDB" id="T0IYK3"/>
<comment type="caution">
    <text evidence="8">The sequence shown here is derived from an EMBL/GenBank/DDBJ whole genome shotgun (WGS) entry which is preliminary data.</text>
</comment>
<feature type="region of interest" description="Disordered" evidence="5">
    <location>
        <begin position="136"/>
        <end position="162"/>
    </location>
</feature>
<evidence type="ECO:0000256" key="1">
    <source>
        <dbReference type="ARBA" id="ARBA00022908"/>
    </source>
</evidence>
<dbReference type="PROSITE" id="PS51898">
    <property type="entry name" value="TYR_RECOMBINASE"/>
    <property type="match status" value="1"/>
</dbReference>
<dbReference type="eggNOG" id="COG0582">
    <property type="taxonomic scope" value="Bacteria"/>
</dbReference>
<dbReference type="PROSITE" id="PS51900">
    <property type="entry name" value="CB"/>
    <property type="match status" value="1"/>
</dbReference>
<proteinExistence type="predicted"/>
<evidence type="ECO:0008006" key="10">
    <source>
        <dbReference type="Google" id="ProtNLM"/>
    </source>
</evidence>
<dbReference type="InterPro" id="IPR013762">
    <property type="entry name" value="Integrase-like_cat_sf"/>
</dbReference>
<dbReference type="Gene3D" id="1.10.443.10">
    <property type="entry name" value="Intergrase catalytic core"/>
    <property type="match status" value="1"/>
</dbReference>
<evidence type="ECO:0000256" key="2">
    <source>
        <dbReference type="ARBA" id="ARBA00023125"/>
    </source>
</evidence>
<dbReference type="SUPFAM" id="SSF56349">
    <property type="entry name" value="DNA breaking-rejoining enzymes"/>
    <property type="match status" value="1"/>
</dbReference>
<reference evidence="8 9" key="1">
    <citation type="journal article" date="2013" name="Genome Announc.">
        <title>Draft Genome Sequence of Sphingobium lactosutens Strain DS20T, Isolated from a Hexachlorocyclohexane Dumpsite.</title>
        <authorList>
            <person name="Kumar R."/>
            <person name="Dwivedi V."/>
            <person name="Negi V."/>
            <person name="Khurana J.P."/>
            <person name="Lal R."/>
        </authorList>
    </citation>
    <scope>NUCLEOTIDE SEQUENCE [LARGE SCALE GENOMIC DNA]</scope>
    <source>
        <strain evidence="8 9">DS20</strain>
    </source>
</reference>
<evidence type="ECO:0000313" key="8">
    <source>
        <dbReference type="EMBL" id="EQB16960.1"/>
    </source>
</evidence>
<dbReference type="OrthoDB" id="102994at2"/>
<keyword evidence="2 4" id="KW-0238">DNA-binding</keyword>
<evidence type="ECO:0000313" key="9">
    <source>
        <dbReference type="Proteomes" id="UP000015531"/>
    </source>
</evidence>
<feature type="compositionally biased region" description="Basic and acidic residues" evidence="5">
    <location>
        <begin position="142"/>
        <end position="151"/>
    </location>
</feature>
<feature type="region of interest" description="Disordered" evidence="5">
    <location>
        <begin position="396"/>
        <end position="415"/>
    </location>
</feature>
<dbReference type="GO" id="GO:0003677">
    <property type="term" value="F:DNA binding"/>
    <property type="evidence" value="ECO:0007669"/>
    <property type="project" value="UniProtKB-UniRule"/>
</dbReference>
<dbReference type="InterPro" id="IPR002104">
    <property type="entry name" value="Integrase_catalytic"/>
</dbReference>
<dbReference type="EMBL" id="ATDP01000073">
    <property type="protein sequence ID" value="EQB16960.1"/>
    <property type="molecule type" value="Genomic_DNA"/>
</dbReference>
<accession>T0IYK3</accession>
<dbReference type="InterPro" id="IPR044068">
    <property type="entry name" value="CB"/>
</dbReference>
<dbReference type="GO" id="GO:0015074">
    <property type="term" value="P:DNA integration"/>
    <property type="evidence" value="ECO:0007669"/>
    <property type="project" value="UniProtKB-KW"/>
</dbReference>
<feature type="domain" description="Core-binding (CB)" evidence="7">
    <location>
        <begin position="71"/>
        <end position="179"/>
    </location>
</feature>
<feature type="domain" description="Tyr recombinase" evidence="6">
    <location>
        <begin position="201"/>
        <end position="395"/>
    </location>
</feature>
<dbReference type="RefSeq" id="WP_021225007.1">
    <property type="nucleotide sequence ID" value="NZ_ATDP01000073.1"/>
</dbReference>
<evidence type="ECO:0000259" key="7">
    <source>
        <dbReference type="PROSITE" id="PS51900"/>
    </source>
</evidence>
<sequence>MAEATHEILGGKVQLFQRPNSKRWHCRASIGGAQHRHSTKQTSLAQAKDVAEDWYLTLAGKAARGEIKTGKTFQFAAERFFVEFKILTEGQRSPIYLQRHRERLDLYLIPFFGSKVLTEITSGMIQDYRIDRMSKGSFTKPKIGESTDPAKRPRNGKPPSRSTLHQEIVCLRQVLKYARRHGWLELMPDLSDPYRAPSKISHRAWFSPTEYQELYEKARERAAEPKKERWRGACEDLLDYILFMVNTGLRPDEVKRLELRDIEIVPDGPKGQRILHIAVRGKRGTGWAKSMPGAVYPFTRMKERHNLQPTDLIFPKLQRDLFNILLDELNMKKDREGNPRTFYSLRHTYISMRLLEGADIYQIAKNCRTGVEMIEKYYASHIKDMIDAHAINVVKRKPRQKPSANDSQGKDAGNN</sequence>
<feature type="compositionally biased region" description="Polar residues" evidence="5">
    <location>
        <begin position="402"/>
        <end position="415"/>
    </location>
</feature>
<name>T0IYK3_9SPHN</name>